<sequence>MDPKPGWERASEGGVARSRVTSRRLVLSALGEVGHPVCELGSRHAAAPPGLLLARSEREARTGLEAALGGVIRGDVVRRGIVSPEAVLAVLPGPGEPVAEFLASMRPGPALGAVLQQAATRELSADDRLEVVRGWERMASWLAAQQARALAAARDAIASELAPAPESAAAEHWSGQDAAEAEIGAALRWSLPTVTTRLRQAAALTGRCAPTLVELERGRIEPRQASAVVDAVAQLQDADAVAQVQERLLPRAPEQTVAQTRRSLRRAVLAVDPASAAERHERARAGRGVQRYAEPDGMAALEVRTDAAGVATIFAALDAVAATLPKNDPETGEHVPLSARRVDGLVALCGALLGDPTVLPGLARAAVPVPAVRVTAPLDTLLGLSERPGELAGYGPIPAPVVRELASDGAWKRWLVEPQTGELLDVGATTYRPSARLAAFVTARDRTCRGPGSGQPADQSDLDHIEPYDGANTKRDNLQPLRRRWHNAKTHGGWEATRAPDGTTHWRTPLGRRYSVPPESLDPG</sequence>
<name>A0ABX0GQR4_9ACTN</name>
<dbReference type="InterPro" id="IPR003870">
    <property type="entry name" value="DUF222"/>
</dbReference>
<dbReference type="Pfam" id="PF02720">
    <property type="entry name" value="DUF222"/>
    <property type="match status" value="1"/>
</dbReference>
<evidence type="ECO:0000313" key="4">
    <source>
        <dbReference type="Proteomes" id="UP000800981"/>
    </source>
</evidence>
<reference evidence="3 4" key="1">
    <citation type="submission" date="2020-03" db="EMBL/GenBank/DDBJ databases">
        <title>Two novel Motilibacter sp.</title>
        <authorList>
            <person name="Liu S."/>
        </authorList>
    </citation>
    <scope>NUCLEOTIDE SEQUENCE [LARGE SCALE GENOMIC DNA]</scope>
    <source>
        <strain evidence="3 4">E257</strain>
    </source>
</reference>
<gene>
    <name evidence="3" type="ORF">G9H71_04600</name>
</gene>
<evidence type="ECO:0000259" key="2">
    <source>
        <dbReference type="Pfam" id="PF02720"/>
    </source>
</evidence>
<organism evidence="3 4">
    <name type="scientific">Motilibacter deserti</name>
    <dbReference type="NCBI Taxonomy" id="2714956"/>
    <lineage>
        <taxon>Bacteria</taxon>
        <taxon>Bacillati</taxon>
        <taxon>Actinomycetota</taxon>
        <taxon>Actinomycetes</taxon>
        <taxon>Motilibacterales</taxon>
        <taxon>Motilibacteraceae</taxon>
        <taxon>Motilibacter</taxon>
    </lineage>
</organism>
<keyword evidence="4" id="KW-1185">Reference proteome</keyword>
<feature type="region of interest" description="Disordered" evidence="1">
    <location>
        <begin position="486"/>
        <end position="524"/>
    </location>
</feature>
<feature type="domain" description="DUF222" evidence="2">
    <location>
        <begin position="144"/>
        <end position="445"/>
    </location>
</feature>
<evidence type="ECO:0000256" key="1">
    <source>
        <dbReference type="SAM" id="MobiDB-lite"/>
    </source>
</evidence>
<dbReference type="Proteomes" id="UP000800981">
    <property type="component" value="Unassembled WGS sequence"/>
</dbReference>
<proteinExistence type="predicted"/>
<accession>A0ABX0GQR4</accession>
<protein>
    <submittedName>
        <fullName evidence="3">DUF222 domain-containing protein</fullName>
    </submittedName>
</protein>
<evidence type="ECO:0000313" key="3">
    <source>
        <dbReference type="EMBL" id="NHC13057.1"/>
    </source>
</evidence>
<comment type="caution">
    <text evidence="3">The sequence shown here is derived from an EMBL/GenBank/DDBJ whole genome shotgun (WGS) entry which is preliminary data.</text>
</comment>
<dbReference type="RefSeq" id="WP_166278461.1">
    <property type="nucleotide sequence ID" value="NZ_JAANNP010000001.1"/>
</dbReference>
<dbReference type="EMBL" id="JAANNP010000001">
    <property type="protein sequence ID" value="NHC13057.1"/>
    <property type="molecule type" value="Genomic_DNA"/>
</dbReference>